<dbReference type="AlphaFoldDB" id="A0A835DAX4"/>
<dbReference type="InterPro" id="IPR002885">
    <property type="entry name" value="PPR_rpt"/>
</dbReference>
<dbReference type="InterPro" id="IPR046849">
    <property type="entry name" value="E2_motif"/>
</dbReference>
<dbReference type="EMBL" id="JABCRI010000011">
    <property type="protein sequence ID" value="KAF8397443.1"/>
    <property type="molecule type" value="Genomic_DNA"/>
</dbReference>
<feature type="repeat" description="PPR" evidence="2">
    <location>
        <begin position="150"/>
        <end position="184"/>
    </location>
</feature>
<dbReference type="Pfam" id="PF14432">
    <property type="entry name" value="DYW_deaminase"/>
    <property type="match status" value="1"/>
</dbReference>
<evidence type="ECO:0000256" key="1">
    <source>
        <dbReference type="ARBA" id="ARBA00022737"/>
    </source>
</evidence>
<dbReference type="PROSITE" id="PS51375">
    <property type="entry name" value="PPR"/>
    <property type="match status" value="4"/>
</dbReference>
<keyword evidence="1" id="KW-0677">Repeat</keyword>
<gene>
    <name evidence="4" type="ORF">HHK36_016360</name>
</gene>
<dbReference type="Pfam" id="PF13041">
    <property type="entry name" value="PPR_2"/>
    <property type="match status" value="4"/>
</dbReference>
<feature type="domain" description="DYW" evidence="3">
    <location>
        <begin position="669"/>
        <end position="735"/>
    </location>
</feature>
<sequence>MGKKTNENLKLENAHQLLDRIPQQISVSPSDSDFSEYYIEDPEENIMETSDFSRIGAPRDVFIAKKSCVNTDSMSSSSMQNVVDRRSLFGALSFCGHVESLELGRRCHALVTKTGLDRDKFVVTSLIDMYAKCGDIESANMLFHQLGYSDIASCNSLISGYARNGLFDQALNFFMQVESIGIRPNHYTYSIMLSVCGTTLAIKEGKQLHAHVLKMQYLPKAAVGNALLTMYSKCGLMKEVEFLFERLPIRNIISWTAIITGFYQHKCFEKALKHFYFMRDSGIEPNEYTFVVALASSGSMKHLSNGRGLHAQAIKKGMVSGVFVGTAIIDLYSGFGEISDAEKQFKEMGRIASDVSWNALIAGFVRNEKTKEAMEAFHTMLRDDIACNEFTYSIILKACSSLPSLSSCEQIHSRIIKAKCESNIHIGSSLIEVYAKCGSLEDAEHVFNRLSAPDVVSWNTMIKAYSQHGCPRKAISLFRKMIREGKKPTSATFLAVLSAYSHSGLVGEGQEFFKSMVREYSITLEETHYSCMVDILGRSGQLESAQDFITSLPIRPTASIWRPLLAACRSHGNLQMAEFVAKHILDMDPRDPTAYITLSNIYAEVGRWDDAEEQRKLMELREVKKEPGCSWIEVNKKLYKFFSRDKTHIETANIYEKLEELMRQMKDMGYIPDTNLVLHQGVGHSNVGQILHHSEKLAVCFGLISLPAGRPIRVFKNLRVCGDCHSAMKVVAHVVIIGDTPVMDALASSHLRS</sequence>
<feature type="repeat" description="PPR" evidence="2">
    <location>
        <begin position="353"/>
        <end position="387"/>
    </location>
</feature>
<dbReference type="OMA" id="RKNNTEP"/>
<dbReference type="OrthoDB" id="750109at2759"/>
<dbReference type="FunFam" id="1.25.40.10:FF:000366">
    <property type="entry name" value="Pentatricopeptide (PPR) repeat-containing protein"/>
    <property type="match status" value="1"/>
</dbReference>
<comment type="caution">
    <text evidence="4">The sequence shown here is derived from an EMBL/GenBank/DDBJ whole genome shotgun (WGS) entry which is preliminary data.</text>
</comment>
<dbReference type="FunFam" id="1.25.40.10:FF:000031">
    <property type="entry name" value="Pentatricopeptide repeat-containing protein mitochondrial"/>
    <property type="match status" value="1"/>
</dbReference>
<dbReference type="Pfam" id="PF20430">
    <property type="entry name" value="Eplus_motif"/>
    <property type="match status" value="1"/>
</dbReference>
<dbReference type="FunFam" id="1.25.40.10:FF:000227">
    <property type="entry name" value="Pentatricopeptide repeat-containing protein At3g13880"/>
    <property type="match status" value="1"/>
</dbReference>
<evidence type="ECO:0000313" key="4">
    <source>
        <dbReference type="EMBL" id="KAF8397443.1"/>
    </source>
</evidence>
<proteinExistence type="predicted"/>
<evidence type="ECO:0000259" key="3">
    <source>
        <dbReference type="Pfam" id="PF14432"/>
    </source>
</evidence>
<dbReference type="GO" id="GO:0009451">
    <property type="term" value="P:RNA modification"/>
    <property type="evidence" value="ECO:0007669"/>
    <property type="project" value="InterPro"/>
</dbReference>
<dbReference type="NCBIfam" id="TIGR00756">
    <property type="entry name" value="PPR"/>
    <property type="match status" value="4"/>
</dbReference>
<dbReference type="SUPFAM" id="SSF48452">
    <property type="entry name" value="TPR-like"/>
    <property type="match status" value="1"/>
</dbReference>
<reference evidence="4 5" key="1">
    <citation type="submission" date="2020-04" db="EMBL/GenBank/DDBJ databases">
        <title>Plant Genome Project.</title>
        <authorList>
            <person name="Zhang R.-G."/>
        </authorList>
    </citation>
    <scope>NUCLEOTIDE SEQUENCE [LARGE SCALE GENOMIC DNA]</scope>
    <source>
        <strain evidence="4">YNK0</strain>
        <tissue evidence="4">Leaf</tissue>
    </source>
</reference>
<dbReference type="FunFam" id="1.25.40.10:FF:000196">
    <property type="entry name" value="Pentatricopeptide repeat-containing protein At4g14850"/>
    <property type="match status" value="1"/>
</dbReference>
<dbReference type="InterPro" id="IPR046960">
    <property type="entry name" value="PPR_At4g14850-like_plant"/>
</dbReference>
<dbReference type="InterPro" id="IPR011990">
    <property type="entry name" value="TPR-like_helical_dom_sf"/>
</dbReference>
<dbReference type="Proteomes" id="UP000655225">
    <property type="component" value="Unassembled WGS sequence"/>
</dbReference>
<name>A0A835DAX4_TETSI</name>
<organism evidence="4 5">
    <name type="scientific">Tetracentron sinense</name>
    <name type="common">Spur-leaf</name>
    <dbReference type="NCBI Taxonomy" id="13715"/>
    <lineage>
        <taxon>Eukaryota</taxon>
        <taxon>Viridiplantae</taxon>
        <taxon>Streptophyta</taxon>
        <taxon>Embryophyta</taxon>
        <taxon>Tracheophyta</taxon>
        <taxon>Spermatophyta</taxon>
        <taxon>Magnoliopsida</taxon>
        <taxon>Trochodendrales</taxon>
        <taxon>Trochodendraceae</taxon>
        <taxon>Tetracentron</taxon>
    </lineage>
</organism>
<feature type="repeat" description="PPR" evidence="2">
    <location>
        <begin position="454"/>
        <end position="488"/>
    </location>
</feature>
<protein>
    <recommendedName>
        <fullName evidence="3">DYW domain-containing protein</fullName>
    </recommendedName>
</protein>
<dbReference type="Pfam" id="PF20431">
    <property type="entry name" value="E_motif"/>
    <property type="match status" value="1"/>
</dbReference>
<dbReference type="FunFam" id="1.25.40.10:FF:000381">
    <property type="entry name" value="Pentatricopeptide repeat-containing protein"/>
    <property type="match status" value="1"/>
</dbReference>
<dbReference type="Pfam" id="PF01535">
    <property type="entry name" value="PPR"/>
    <property type="match status" value="3"/>
</dbReference>
<dbReference type="GO" id="GO:0003723">
    <property type="term" value="F:RNA binding"/>
    <property type="evidence" value="ECO:0007669"/>
    <property type="project" value="InterPro"/>
</dbReference>
<dbReference type="GO" id="GO:0008270">
    <property type="term" value="F:zinc ion binding"/>
    <property type="evidence" value="ECO:0007669"/>
    <property type="project" value="InterPro"/>
</dbReference>
<evidence type="ECO:0000256" key="2">
    <source>
        <dbReference type="PROSITE-ProRule" id="PRU00708"/>
    </source>
</evidence>
<accession>A0A835DAX4</accession>
<dbReference type="Gene3D" id="1.25.40.10">
    <property type="entry name" value="Tetratricopeptide repeat domain"/>
    <property type="match status" value="4"/>
</dbReference>
<dbReference type="InterPro" id="IPR032867">
    <property type="entry name" value="DYW_dom"/>
</dbReference>
<dbReference type="PANTHER" id="PTHR47926:SF342">
    <property type="entry name" value="TETRATRICOPEPTIDE-LIKE HELICAL DOMAIN-CONTAINING PROTEIN-RELATED"/>
    <property type="match status" value="1"/>
</dbReference>
<feature type="repeat" description="PPR" evidence="2">
    <location>
        <begin position="251"/>
        <end position="285"/>
    </location>
</feature>
<dbReference type="InterPro" id="IPR046848">
    <property type="entry name" value="E_motif"/>
</dbReference>
<evidence type="ECO:0000313" key="5">
    <source>
        <dbReference type="Proteomes" id="UP000655225"/>
    </source>
</evidence>
<keyword evidence="5" id="KW-1185">Reference proteome</keyword>
<dbReference type="PANTHER" id="PTHR47926">
    <property type="entry name" value="PENTATRICOPEPTIDE REPEAT-CONTAINING PROTEIN"/>
    <property type="match status" value="1"/>
</dbReference>